<evidence type="ECO:0000313" key="7">
    <source>
        <dbReference type="EMBL" id="GGK00643.1"/>
    </source>
</evidence>
<keyword evidence="4" id="KW-0808">Transferase</keyword>
<dbReference type="InterPro" id="IPR009695">
    <property type="entry name" value="Diacylglyc_glucosyltr_N"/>
</dbReference>
<dbReference type="Proteomes" id="UP000637720">
    <property type="component" value="Unassembled WGS sequence"/>
</dbReference>
<accession>A0A8J3BFR7</accession>
<dbReference type="GO" id="GO:0016758">
    <property type="term" value="F:hexosyltransferase activity"/>
    <property type="evidence" value="ECO:0007669"/>
    <property type="project" value="InterPro"/>
</dbReference>
<name>A0A8J3BFR7_9BACI</name>
<dbReference type="SUPFAM" id="SSF53756">
    <property type="entry name" value="UDP-Glycosyltransferase/glycogen phosphorylase"/>
    <property type="match status" value="1"/>
</dbReference>
<dbReference type="Gene3D" id="3.40.50.2000">
    <property type="entry name" value="Glycogen Phosphorylase B"/>
    <property type="match status" value="1"/>
</dbReference>
<dbReference type="RefSeq" id="WP_054669031.1">
    <property type="nucleotide sequence ID" value="NZ_BMOF01000023.1"/>
</dbReference>
<proteinExistence type="inferred from homology"/>
<dbReference type="EMBL" id="BMOF01000023">
    <property type="protein sequence ID" value="GGK00643.1"/>
    <property type="molecule type" value="Genomic_DNA"/>
</dbReference>
<evidence type="ECO:0000256" key="1">
    <source>
        <dbReference type="ARBA" id="ARBA00004370"/>
    </source>
</evidence>
<evidence type="ECO:0000256" key="3">
    <source>
        <dbReference type="ARBA" id="ARBA00022676"/>
    </source>
</evidence>
<comment type="caution">
    <text evidence="7">The sequence shown here is derived from an EMBL/GenBank/DDBJ whole genome shotgun (WGS) entry which is preliminary data.</text>
</comment>
<dbReference type="GO" id="GO:0016020">
    <property type="term" value="C:membrane"/>
    <property type="evidence" value="ECO:0007669"/>
    <property type="project" value="UniProtKB-SubCell"/>
</dbReference>
<reference evidence="7" key="2">
    <citation type="submission" date="2020-09" db="EMBL/GenBank/DDBJ databases">
        <authorList>
            <person name="Sun Q."/>
            <person name="Ohkuma M."/>
        </authorList>
    </citation>
    <scope>NUCLEOTIDE SEQUENCE</scope>
    <source>
        <strain evidence="7">JCM 14719</strain>
    </source>
</reference>
<gene>
    <name evidence="7" type="ORF">GCM10007043_13350</name>
</gene>
<evidence type="ECO:0000259" key="5">
    <source>
        <dbReference type="Pfam" id="PF04101"/>
    </source>
</evidence>
<comment type="subcellular location">
    <subcellularLocation>
        <location evidence="1">Membrane</location>
    </subcellularLocation>
</comment>
<keyword evidence="3" id="KW-0328">Glycosyltransferase</keyword>
<dbReference type="InterPro" id="IPR050519">
    <property type="entry name" value="Glycosyltransf_28_UgtP"/>
</dbReference>
<dbReference type="PANTHER" id="PTHR43025">
    <property type="entry name" value="MONOGALACTOSYLDIACYLGLYCEROL SYNTHASE"/>
    <property type="match status" value="1"/>
</dbReference>
<dbReference type="Pfam" id="PF06925">
    <property type="entry name" value="MGDG_synth"/>
    <property type="match status" value="1"/>
</dbReference>
<feature type="domain" description="Glycosyl transferase family 28 C-terminal" evidence="5">
    <location>
        <begin position="226"/>
        <end position="356"/>
    </location>
</feature>
<evidence type="ECO:0000313" key="8">
    <source>
        <dbReference type="Proteomes" id="UP000637720"/>
    </source>
</evidence>
<comment type="similarity">
    <text evidence="2">Belongs to the glycosyltransferase 28 family.</text>
</comment>
<organism evidence="7 8">
    <name type="scientific">Calditerricola satsumensis</name>
    <dbReference type="NCBI Taxonomy" id="373054"/>
    <lineage>
        <taxon>Bacteria</taxon>
        <taxon>Bacillati</taxon>
        <taxon>Bacillota</taxon>
        <taxon>Bacilli</taxon>
        <taxon>Bacillales</taxon>
        <taxon>Bacillaceae</taxon>
        <taxon>Calditerricola</taxon>
    </lineage>
</organism>
<dbReference type="AlphaFoldDB" id="A0A8J3BFR7"/>
<dbReference type="PANTHER" id="PTHR43025:SF3">
    <property type="entry name" value="MONOGALACTOSYLDIACYLGLYCEROL SYNTHASE 1, CHLOROPLASTIC"/>
    <property type="match status" value="1"/>
</dbReference>
<evidence type="ECO:0000256" key="2">
    <source>
        <dbReference type="ARBA" id="ARBA00006962"/>
    </source>
</evidence>
<evidence type="ECO:0000256" key="4">
    <source>
        <dbReference type="ARBA" id="ARBA00022679"/>
    </source>
</evidence>
<feature type="domain" description="Diacylglycerol glucosyltransferase N-terminal" evidence="6">
    <location>
        <begin position="19"/>
        <end position="183"/>
    </location>
</feature>
<dbReference type="InterPro" id="IPR007235">
    <property type="entry name" value="Glyco_trans_28_C"/>
</dbReference>
<keyword evidence="8" id="KW-1185">Reference proteome</keyword>
<dbReference type="GO" id="GO:0009247">
    <property type="term" value="P:glycolipid biosynthetic process"/>
    <property type="evidence" value="ECO:0007669"/>
    <property type="project" value="InterPro"/>
</dbReference>
<reference evidence="7" key="1">
    <citation type="journal article" date="2014" name="Int. J. Syst. Evol. Microbiol.">
        <title>Complete genome sequence of Corynebacterium casei LMG S-19264T (=DSM 44701T), isolated from a smear-ripened cheese.</title>
        <authorList>
            <consortium name="US DOE Joint Genome Institute (JGI-PGF)"/>
            <person name="Walter F."/>
            <person name="Albersmeier A."/>
            <person name="Kalinowski J."/>
            <person name="Ruckert C."/>
        </authorList>
    </citation>
    <scope>NUCLEOTIDE SEQUENCE</scope>
    <source>
        <strain evidence="7">JCM 14719</strain>
    </source>
</reference>
<evidence type="ECO:0000259" key="6">
    <source>
        <dbReference type="Pfam" id="PF06925"/>
    </source>
</evidence>
<dbReference type="Pfam" id="PF04101">
    <property type="entry name" value="Glyco_tran_28_C"/>
    <property type="match status" value="1"/>
</dbReference>
<protein>
    <submittedName>
        <fullName evidence="7">UDP-glucuronosyltransferase</fullName>
    </submittedName>
</protein>
<sequence length="388" mass="43090">MTDAVRILILSEAIAGEGHSRAARSLAAAIQELMPTARVRVVNALSYVSPRLENLTRVVYRQTLQSAPRLWGWAYEMERPLSTLMKERLGRVVAARLKPLLEQERPNLVVCTHAFAIGAVVHLRRLLGLECRIGAVITDFDVNGFWVHEDVDFYLVSGAAQRDKLVRDFGIPAERIFPTGIPIDPRFCEVADLADRVQLRRALGLAEEPFTLLLAGGGLGIGPFHALLDLLAERIDEPLQVLVVTGYNRALYDELTLRIRRYRHRLAVFPYVDNMHELMAASDVMITKPGGLTTSEALALGLPLVLLESFPGQETRNRLFLVEHGAALACETVEEAVETVKTLVADPQRLYALRDRARQLGNPHSSRDAARIALQHLPVPHVAEHPSS</sequence>